<name>A0A7S2R7Y4_9STRA</name>
<feature type="transmembrane region" description="Helical" evidence="3">
    <location>
        <begin position="12"/>
        <end position="30"/>
    </location>
</feature>
<dbReference type="PANTHER" id="PTHR12832:SF11">
    <property type="entry name" value="LD23868P"/>
    <property type="match status" value="1"/>
</dbReference>
<feature type="region of interest" description="Disordered" evidence="2">
    <location>
        <begin position="38"/>
        <end position="74"/>
    </location>
</feature>
<dbReference type="EMBL" id="HBHK01001039">
    <property type="protein sequence ID" value="CAD9663277.1"/>
    <property type="molecule type" value="Transcribed_RNA"/>
</dbReference>
<evidence type="ECO:0000256" key="2">
    <source>
        <dbReference type="SAM" id="MobiDB-lite"/>
    </source>
</evidence>
<dbReference type="GO" id="GO:0007165">
    <property type="term" value="P:signal transduction"/>
    <property type="evidence" value="ECO:0007669"/>
    <property type="project" value="TreeGrafter"/>
</dbReference>
<evidence type="ECO:0000313" key="4">
    <source>
        <dbReference type="EMBL" id="CAD9663277.1"/>
    </source>
</evidence>
<dbReference type="Pfam" id="PF05794">
    <property type="entry name" value="Tcp11"/>
    <property type="match status" value="1"/>
</dbReference>
<keyword evidence="3" id="KW-0472">Membrane</keyword>
<reference evidence="4" key="1">
    <citation type="submission" date="2021-01" db="EMBL/GenBank/DDBJ databases">
        <authorList>
            <person name="Corre E."/>
            <person name="Pelletier E."/>
            <person name="Niang G."/>
            <person name="Scheremetjew M."/>
            <person name="Finn R."/>
            <person name="Kale V."/>
            <person name="Holt S."/>
            <person name="Cochrane G."/>
            <person name="Meng A."/>
            <person name="Brown T."/>
            <person name="Cohen L."/>
        </authorList>
    </citation>
    <scope>NUCLEOTIDE SEQUENCE</scope>
    <source>
        <strain evidence="4">NY070348D</strain>
    </source>
</reference>
<accession>A0A7S2R7Y4</accession>
<dbReference type="PANTHER" id="PTHR12832">
    <property type="entry name" value="TESTIS-SPECIFIC PROTEIN PBS13 T-COMPLEX 11"/>
    <property type="match status" value="1"/>
</dbReference>
<feature type="compositionally biased region" description="Basic and acidic residues" evidence="2">
    <location>
        <begin position="42"/>
        <end position="53"/>
    </location>
</feature>
<evidence type="ECO:0000256" key="3">
    <source>
        <dbReference type="SAM" id="Phobius"/>
    </source>
</evidence>
<feature type="compositionally biased region" description="Polar residues" evidence="2">
    <location>
        <begin position="58"/>
        <end position="69"/>
    </location>
</feature>
<sequence length="537" mass="61504">MGWDTKSVLSTGAAILVSAAVFVGTIYVMNDVVSKAQKKKVASNDHQRDDKPKKASKNVENAQVPSNPKSVDDLLKQDEDEVRRALMRKLMSDSKFQIKEKKGGMNQVEDKMKSIMKKAMWDMIEIDVKSQDYRKLKAVMYELKGRIANLTPSRKDLLQQLDEVLDIGLITQQLENQAPEQWNLHPFAQYVVGWIRNLESPGRNADTDAWMKSYFQKLEAPDRDTFKLLRELFDYSHEKLDLIQIDTTNVLIRSLAPVVSEHGVEYARAQFDEHVKSGKVSLEKTQAWAAMAIELTNSTDCSINQYHRRGVIELVLPGGVYHLESADVLDEDPYGGKLPETLQDEKTKLVELIYFAQSLWRIAYMIMRIRQVVPGTTNEMLDEVRELLSAPMERFIVEDSVGNSGTDCIKVTKIGRKSYEKLVCEAVIKSVKKYQPLEEVDEKTLRDLISKAFALSVNHEPTFKLINTRLRQIILDLVVPAPETRKKNFQKLPQELGSLRLRPLQDNVIQLLEELMQLADRDFSIHSQRYSAMFKQD</sequence>
<proteinExistence type="inferred from homology"/>
<protein>
    <submittedName>
        <fullName evidence="4">Uncharacterized protein</fullName>
    </submittedName>
</protein>
<gene>
    <name evidence="4" type="ORF">QSP1433_LOCUS602</name>
</gene>
<dbReference type="AlphaFoldDB" id="A0A7S2R7Y4"/>
<comment type="similarity">
    <text evidence="1">Belongs to the TCP11 family.</text>
</comment>
<organism evidence="4">
    <name type="scientific">Mucochytrium quahogii</name>
    <dbReference type="NCBI Taxonomy" id="96639"/>
    <lineage>
        <taxon>Eukaryota</taxon>
        <taxon>Sar</taxon>
        <taxon>Stramenopiles</taxon>
        <taxon>Bigyra</taxon>
        <taxon>Labyrinthulomycetes</taxon>
        <taxon>Thraustochytrida</taxon>
        <taxon>Thraustochytriidae</taxon>
        <taxon>Mucochytrium</taxon>
    </lineage>
</organism>
<dbReference type="InterPro" id="IPR008862">
    <property type="entry name" value="Tcp11"/>
</dbReference>
<evidence type="ECO:0000256" key="1">
    <source>
        <dbReference type="ARBA" id="ARBA00010954"/>
    </source>
</evidence>
<keyword evidence="3" id="KW-0812">Transmembrane</keyword>
<keyword evidence="3" id="KW-1133">Transmembrane helix</keyword>